<dbReference type="KEGG" id="csal:NBC122_01032"/>
<evidence type="ECO:0000313" key="3">
    <source>
        <dbReference type="EMBL" id="QBO57861.1"/>
    </source>
</evidence>
<protein>
    <recommendedName>
        <fullName evidence="5">AAA+ ATPase domain-containing protein</fullName>
    </recommendedName>
</protein>
<accession>A0A4P6ZE82</accession>
<dbReference type="PANTHER" id="PTHR43566:SF2">
    <property type="entry name" value="DUF4143 DOMAIN-CONTAINING PROTEIN"/>
    <property type="match status" value="1"/>
</dbReference>
<dbReference type="PANTHER" id="PTHR43566">
    <property type="entry name" value="CONSERVED PROTEIN"/>
    <property type="match status" value="1"/>
</dbReference>
<dbReference type="InterPro" id="IPR027417">
    <property type="entry name" value="P-loop_NTPase"/>
</dbReference>
<evidence type="ECO:0000259" key="1">
    <source>
        <dbReference type="Pfam" id="PF13173"/>
    </source>
</evidence>
<dbReference type="InterPro" id="IPR041682">
    <property type="entry name" value="AAA_14"/>
</dbReference>
<evidence type="ECO:0000259" key="2">
    <source>
        <dbReference type="Pfam" id="PF13635"/>
    </source>
</evidence>
<dbReference type="SUPFAM" id="SSF52540">
    <property type="entry name" value="P-loop containing nucleoside triphosphate hydrolases"/>
    <property type="match status" value="1"/>
</dbReference>
<evidence type="ECO:0008006" key="5">
    <source>
        <dbReference type="Google" id="ProtNLM"/>
    </source>
</evidence>
<gene>
    <name evidence="3" type="ORF">NBC122_01032</name>
</gene>
<evidence type="ECO:0000313" key="4">
    <source>
        <dbReference type="Proteomes" id="UP000294419"/>
    </source>
</evidence>
<dbReference type="EMBL" id="CP037954">
    <property type="protein sequence ID" value="QBO57861.1"/>
    <property type="molecule type" value="Genomic_DNA"/>
</dbReference>
<dbReference type="Proteomes" id="UP000294419">
    <property type="component" value="Chromosome"/>
</dbReference>
<feature type="domain" description="DUF4143" evidence="2">
    <location>
        <begin position="176"/>
        <end position="334"/>
    </location>
</feature>
<dbReference type="AlphaFoldDB" id="A0A4P6ZE82"/>
<dbReference type="Pfam" id="PF13173">
    <property type="entry name" value="AAA_14"/>
    <property type="match status" value="1"/>
</dbReference>
<reference evidence="3 4" key="1">
    <citation type="submission" date="2019-03" db="EMBL/GenBank/DDBJ databases">
        <authorList>
            <person name="Kim H."/>
            <person name="Yu S.-M."/>
        </authorList>
    </citation>
    <scope>NUCLEOTIDE SEQUENCE [LARGE SCALE GENOMIC DNA]</scope>
    <source>
        <strain evidence="3 4">NBC122</strain>
    </source>
</reference>
<proteinExistence type="predicted"/>
<name>A0A4P6ZE82_9FLAO</name>
<dbReference type="Pfam" id="PF13635">
    <property type="entry name" value="DUF4143"/>
    <property type="match status" value="1"/>
</dbReference>
<sequence>MIVKRTLEDTIRKYIQLFPIIAVNGPRQSGKTTLLKSAFPEYQYISLENPDIRTIAEADPNSFLEKYSDKIIFDEVQRTPKLFSFLQTKVDNDKIQGQYILSGSQNFHLLQNITQSLAGRVAMFKLFPFDNQELSAADLLPTHFETLITKGFYPALFDREIPSDIFYQNYIETYIQRDLSELLNIRDLMTFRRFLRLCAGRAGQILNLSALAKDCGISQPTAKSWLSILEGSFVIFLLEPYYENFNKRIIKSPKLYFYDTGLLCYLLNIPDATKFSENRMMGNIFENFIIADLQKENAHHYSLQNFWFWRDSNGNEVDLISEGKGNLKIAEIKSTKTISDKLFSGLHYFSKTFPLKIDEKWLIYGGETSIKKNNIEIISWRNNFM</sequence>
<dbReference type="RefSeq" id="WP_133439337.1">
    <property type="nucleotide sequence ID" value="NZ_CP037954.1"/>
</dbReference>
<keyword evidence="4" id="KW-1185">Reference proteome</keyword>
<feature type="domain" description="AAA" evidence="1">
    <location>
        <begin position="19"/>
        <end position="134"/>
    </location>
</feature>
<dbReference type="OrthoDB" id="9801840at2"/>
<dbReference type="InterPro" id="IPR025420">
    <property type="entry name" value="DUF4143"/>
</dbReference>
<organism evidence="3 4">
    <name type="scientific">Chryseobacterium salivictor</name>
    <dbReference type="NCBI Taxonomy" id="2547600"/>
    <lineage>
        <taxon>Bacteria</taxon>
        <taxon>Pseudomonadati</taxon>
        <taxon>Bacteroidota</taxon>
        <taxon>Flavobacteriia</taxon>
        <taxon>Flavobacteriales</taxon>
        <taxon>Weeksellaceae</taxon>
        <taxon>Chryseobacterium group</taxon>
        <taxon>Chryseobacterium</taxon>
    </lineage>
</organism>